<sequence>MNSTLPLPTPPLPTVPATEKILLTIIGLGLLALLPAAFAADPWQARVSLYVALALVSGGTLLWAARKFGSHPAGVQQDNLWLRASTSRGNVAWLTAVVLTGFYVVLYWFSSPDEQGNFGLLNNLIHALDPFSQALRQRPADQWFLYGTFYTLAILVMGGRALWKYRHSPYQRIRTVSVMFFQLGFAYLLPSLLLAFQRPEYYFSYFWPLKYDYLFPGTVSYLLKDGGPGLGVFMVFWGAVISFVGTPVLTYFFGKRWYCSWVCGCGGLAETAGDPYRHLSDKSREAWRWEVRLIYPILGLIVLVTALLWLGVSGLLPAWATTPQASSIGLFNNLSPVDALSKFYGFAIGAVFSGVVGVGFYPLLGNRVWCRFGCPMAAYLGLLQKHFSRFRITTNGAQCISCGNCSNICEMGIDVKQYAQRGEPIIRASCVGCGLCSTVCPRGVLNLENGPREGRYQASPLISAESLRILS</sequence>
<evidence type="ECO:0000259" key="8">
    <source>
        <dbReference type="PROSITE" id="PS51379"/>
    </source>
</evidence>
<evidence type="ECO:0000313" key="9">
    <source>
        <dbReference type="EMBL" id="TGE04121.1"/>
    </source>
</evidence>
<keyword evidence="7" id="KW-1133">Transmembrane helix</keyword>
<evidence type="ECO:0000256" key="2">
    <source>
        <dbReference type="ARBA" id="ARBA00022485"/>
    </source>
</evidence>
<feature type="transmembrane region" description="Helical" evidence="7">
    <location>
        <begin position="90"/>
        <end position="109"/>
    </location>
</feature>
<evidence type="ECO:0000256" key="5">
    <source>
        <dbReference type="ARBA" id="ARBA00023004"/>
    </source>
</evidence>
<protein>
    <submittedName>
        <fullName evidence="9">4Fe-4S binding protein</fullName>
    </submittedName>
</protein>
<feature type="domain" description="4Fe-4S ferredoxin-type" evidence="8">
    <location>
        <begin position="390"/>
        <end position="418"/>
    </location>
</feature>
<dbReference type="GO" id="GO:0051539">
    <property type="term" value="F:4 iron, 4 sulfur cluster binding"/>
    <property type="evidence" value="ECO:0007669"/>
    <property type="project" value="UniProtKB-KW"/>
</dbReference>
<name>A0A4Z0NZI9_9BACT</name>
<dbReference type="Proteomes" id="UP000298337">
    <property type="component" value="Unassembled WGS sequence"/>
</dbReference>
<feature type="transmembrane region" description="Helical" evidence="7">
    <location>
        <begin position="230"/>
        <end position="253"/>
    </location>
</feature>
<dbReference type="InterPro" id="IPR017900">
    <property type="entry name" value="4Fe4S_Fe_S_CS"/>
</dbReference>
<keyword evidence="3" id="KW-0479">Metal-binding</keyword>
<keyword evidence="5" id="KW-0408">Iron</keyword>
<dbReference type="GO" id="GO:0046872">
    <property type="term" value="F:metal ion binding"/>
    <property type="evidence" value="ECO:0007669"/>
    <property type="project" value="UniProtKB-KW"/>
</dbReference>
<keyword evidence="6" id="KW-0411">Iron-sulfur</keyword>
<evidence type="ECO:0000256" key="1">
    <source>
        <dbReference type="ARBA" id="ARBA00022448"/>
    </source>
</evidence>
<evidence type="ECO:0000256" key="4">
    <source>
        <dbReference type="ARBA" id="ARBA00022982"/>
    </source>
</evidence>
<dbReference type="EMBL" id="SRLA01000006">
    <property type="protein sequence ID" value="TGE04121.1"/>
    <property type="molecule type" value="Genomic_DNA"/>
</dbReference>
<keyword evidence="2" id="KW-0004">4Fe-4S</keyword>
<dbReference type="OrthoDB" id="9806398at2"/>
<feature type="domain" description="4Fe-4S ferredoxin-type" evidence="8">
    <location>
        <begin position="422"/>
        <end position="450"/>
    </location>
</feature>
<comment type="caution">
    <text evidence="9">The sequence shown here is derived from an EMBL/GenBank/DDBJ whole genome shotgun (WGS) entry which is preliminary data.</text>
</comment>
<accession>A0A4Z0NZI9</accession>
<feature type="transmembrane region" description="Helical" evidence="7">
    <location>
        <begin position="343"/>
        <end position="364"/>
    </location>
</feature>
<gene>
    <name evidence="9" type="ORF">EU556_22895</name>
</gene>
<dbReference type="RefSeq" id="WP_135436563.1">
    <property type="nucleotide sequence ID" value="NZ_SRLA01000006.1"/>
</dbReference>
<organism evidence="9 10">
    <name type="scientific">Hymenobacter fodinae</name>
    <dbReference type="NCBI Taxonomy" id="2510796"/>
    <lineage>
        <taxon>Bacteria</taxon>
        <taxon>Pseudomonadati</taxon>
        <taxon>Bacteroidota</taxon>
        <taxon>Cytophagia</taxon>
        <taxon>Cytophagales</taxon>
        <taxon>Hymenobacteraceae</taxon>
        <taxon>Hymenobacter</taxon>
    </lineage>
</organism>
<dbReference type="PROSITE" id="PS00198">
    <property type="entry name" value="4FE4S_FER_1"/>
    <property type="match status" value="1"/>
</dbReference>
<keyword evidence="4" id="KW-0249">Electron transport</keyword>
<feature type="transmembrane region" description="Helical" evidence="7">
    <location>
        <begin position="293"/>
        <end position="312"/>
    </location>
</feature>
<dbReference type="Gene3D" id="3.30.70.20">
    <property type="match status" value="1"/>
</dbReference>
<dbReference type="InterPro" id="IPR017896">
    <property type="entry name" value="4Fe4S_Fe-S-bd"/>
</dbReference>
<keyword evidence="10" id="KW-1185">Reference proteome</keyword>
<proteinExistence type="predicted"/>
<dbReference type="SUPFAM" id="SSF54862">
    <property type="entry name" value="4Fe-4S ferredoxins"/>
    <property type="match status" value="1"/>
</dbReference>
<dbReference type="Pfam" id="PF12838">
    <property type="entry name" value="Fer4_7"/>
    <property type="match status" value="1"/>
</dbReference>
<dbReference type="AlphaFoldDB" id="A0A4Z0NZI9"/>
<dbReference type="Pfam" id="PF12801">
    <property type="entry name" value="Fer4_5"/>
    <property type="match status" value="2"/>
</dbReference>
<keyword evidence="7" id="KW-0812">Transmembrane</keyword>
<evidence type="ECO:0000313" key="10">
    <source>
        <dbReference type="Proteomes" id="UP000298337"/>
    </source>
</evidence>
<feature type="transmembrane region" description="Helical" evidence="7">
    <location>
        <begin position="143"/>
        <end position="163"/>
    </location>
</feature>
<evidence type="ECO:0000256" key="3">
    <source>
        <dbReference type="ARBA" id="ARBA00022723"/>
    </source>
</evidence>
<dbReference type="GO" id="GO:0005886">
    <property type="term" value="C:plasma membrane"/>
    <property type="evidence" value="ECO:0007669"/>
    <property type="project" value="TreeGrafter"/>
</dbReference>
<keyword evidence="7" id="KW-0472">Membrane</keyword>
<reference evidence="9 10" key="1">
    <citation type="submission" date="2019-04" db="EMBL/GenBank/DDBJ databases">
        <authorList>
            <person name="Feng G."/>
            <person name="Zhang J."/>
            <person name="Zhu H."/>
        </authorList>
    </citation>
    <scope>NUCLEOTIDE SEQUENCE [LARGE SCALE GENOMIC DNA]</scope>
    <source>
        <strain evidence="9 10">92R-1</strain>
    </source>
</reference>
<dbReference type="PANTHER" id="PTHR30176">
    <property type="entry name" value="FERREDOXIN-TYPE PROTEIN NAPH"/>
    <property type="match status" value="1"/>
</dbReference>
<evidence type="ECO:0000256" key="7">
    <source>
        <dbReference type="SAM" id="Phobius"/>
    </source>
</evidence>
<dbReference type="InterPro" id="IPR051684">
    <property type="entry name" value="Electron_Trans/Redox"/>
</dbReference>
<dbReference type="PANTHER" id="PTHR30176:SF3">
    <property type="entry name" value="FERREDOXIN-TYPE PROTEIN NAPH"/>
    <property type="match status" value="1"/>
</dbReference>
<dbReference type="PROSITE" id="PS51379">
    <property type="entry name" value="4FE4S_FER_2"/>
    <property type="match status" value="2"/>
</dbReference>
<feature type="transmembrane region" description="Helical" evidence="7">
    <location>
        <begin position="49"/>
        <end position="69"/>
    </location>
</feature>
<evidence type="ECO:0000256" key="6">
    <source>
        <dbReference type="ARBA" id="ARBA00023014"/>
    </source>
</evidence>
<feature type="transmembrane region" description="Helical" evidence="7">
    <location>
        <begin position="175"/>
        <end position="196"/>
    </location>
</feature>
<keyword evidence="1" id="KW-0813">Transport</keyword>